<name>A0A6A5S5Q7_9PLEO</name>
<dbReference type="Gene3D" id="3.60.21.70">
    <property type="entry name" value="PhoD-like phosphatase"/>
    <property type="match status" value="1"/>
</dbReference>
<dbReference type="Pfam" id="PF09423">
    <property type="entry name" value="PhoD"/>
    <property type="match status" value="1"/>
</dbReference>
<dbReference type="AlphaFoldDB" id="A0A6A5S5Q7"/>
<dbReference type="OrthoDB" id="9992270at2759"/>
<dbReference type="InterPro" id="IPR018946">
    <property type="entry name" value="PhoD-like_MPP"/>
</dbReference>
<dbReference type="PANTHER" id="PTHR43606:SF8">
    <property type="entry name" value="ALKALINE PHOSPHATASE"/>
    <property type="match status" value="1"/>
</dbReference>
<dbReference type="GeneID" id="54345122"/>
<reference evidence="2" key="1">
    <citation type="journal article" date="2020" name="Stud. Mycol.">
        <title>101 Dothideomycetes genomes: a test case for predicting lifestyles and emergence of pathogens.</title>
        <authorList>
            <person name="Haridas S."/>
            <person name="Albert R."/>
            <person name="Binder M."/>
            <person name="Bloem J."/>
            <person name="Labutti K."/>
            <person name="Salamov A."/>
            <person name="Andreopoulos B."/>
            <person name="Baker S."/>
            <person name="Barry K."/>
            <person name="Bills G."/>
            <person name="Bluhm B."/>
            <person name="Cannon C."/>
            <person name="Castanera R."/>
            <person name="Culley D."/>
            <person name="Daum C."/>
            <person name="Ezra D."/>
            <person name="Gonzalez J."/>
            <person name="Henrissat B."/>
            <person name="Kuo A."/>
            <person name="Liang C."/>
            <person name="Lipzen A."/>
            <person name="Lutzoni F."/>
            <person name="Magnuson J."/>
            <person name="Mondo S."/>
            <person name="Nolan M."/>
            <person name="Ohm R."/>
            <person name="Pangilinan J."/>
            <person name="Park H.-J."/>
            <person name="Ramirez L."/>
            <person name="Alfaro M."/>
            <person name="Sun H."/>
            <person name="Tritt A."/>
            <person name="Yoshinaga Y."/>
            <person name="Zwiers L.-H."/>
            <person name="Turgeon B."/>
            <person name="Goodwin S."/>
            <person name="Spatafora J."/>
            <person name="Crous P."/>
            <person name="Grigoriev I."/>
        </authorList>
    </citation>
    <scope>NUCLEOTIDE SEQUENCE</scope>
    <source>
        <strain evidence="2">CBS 183.55</strain>
    </source>
</reference>
<dbReference type="InterPro" id="IPR038607">
    <property type="entry name" value="PhoD-like_sf"/>
</dbReference>
<dbReference type="PANTHER" id="PTHR43606">
    <property type="entry name" value="PHOSPHATASE, PUTATIVE (AFU_ORTHOLOGUE AFUA_6G08710)-RELATED"/>
    <property type="match status" value="1"/>
</dbReference>
<dbReference type="RefSeq" id="XP_033453075.1">
    <property type="nucleotide sequence ID" value="XM_033587476.1"/>
</dbReference>
<evidence type="ECO:0000259" key="1">
    <source>
        <dbReference type="Pfam" id="PF09423"/>
    </source>
</evidence>
<protein>
    <recommendedName>
        <fullName evidence="1">PhoD-like phosphatase metallophosphatase domain-containing protein</fullName>
    </recommendedName>
</protein>
<evidence type="ECO:0000313" key="2">
    <source>
        <dbReference type="EMBL" id="KAF1932827.1"/>
    </source>
</evidence>
<keyword evidence="3" id="KW-1185">Reference proteome</keyword>
<gene>
    <name evidence="2" type="ORF">M421DRAFT_1411</name>
</gene>
<dbReference type="EMBL" id="ML978958">
    <property type="protein sequence ID" value="KAF1932827.1"/>
    <property type="molecule type" value="Genomic_DNA"/>
</dbReference>
<sequence length="218" mass="24084">MSPPLGTMQEESKEKGATWRAISNQTIFSRVNISSWFGSEEEPYNVEQWASHTSNRNRTYQHLYGNQIDNTIMLAGGSYANWGLDLLWNQTTGEGVIGADLAVTAVSSSGFSGNIATTDVQAQKLVPVNSELMWNESYFRSYLTLYLNAKEALAEYYGAPTVRTRNSYDIPLANFTVKMRANHLEGSIAGGSVTSGISRARINRARLLMSTVHSRSTP</sequence>
<organism evidence="2 3">
    <name type="scientific">Didymella exigua CBS 183.55</name>
    <dbReference type="NCBI Taxonomy" id="1150837"/>
    <lineage>
        <taxon>Eukaryota</taxon>
        <taxon>Fungi</taxon>
        <taxon>Dikarya</taxon>
        <taxon>Ascomycota</taxon>
        <taxon>Pezizomycotina</taxon>
        <taxon>Dothideomycetes</taxon>
        <taxon>Pleosporomycetidae</taxon>
        <taxon>Pleosporales</taxon>
        <taxon>Pleosporineae</taxon>
        <taxon>Didymellaceae</taxon>
        <taxon>Didymella</taxon>
    </lineage>
</organism>
<dbReference type="Proteomes" id="UP000800082">
    <property type="component" value="Unassembled WGS sequence"/>
</dbReference>
<evidence type="ECO:0000313" key="3">
    <source>
        <dbReference type="Proteomes" id="UP000800082"/>
    </source>
</evidence>
<dbReference type="InterPro" id="IPR052900">
    <property type="entry name" value="Phospholipid_Metab_Enz"/>
</dbReference>
<proteinExistence type="predicted"/>
<accession>A0A6A5S5Q7</accession>
<feature type="domain" description="PhoD-like phosphatase metallophosphatase" evidence="1">
    <location>
        <begin position="9"/>
        <end position="155"/>
    </location>
</feature>